<dbReference type="KEGG" id="tne:Tneu_0516"/>
<dbReference type="GO" id="GO:0006487">
    <property type="term" value="P:protein N-linked glycosylation"/>
    <property type="evidence" value="ECO:0007669"/>
    <property type="project" value="TreeGrafter"/>
</dbReference>
<keyword evidence="4" id="KW-1185">Reference proteome</keyword>
<reference evidence="3" key="1">
    <citation type="submission" date="2008-03" db="EMBL/GenBank/DDBJ databases">
        <title>Complete sequence of Thermoproteus neutrophilus V24Sta.</title>
        <authorList>
            <consortium name="US DOE Joint Genome Institute"/>
            <person name="Copeland A."/>
            <person name="Lucas S."/>
            <person name="Lapidus A."/>
            <person name="Glavina del Rio T."/>
            <person name="Dalin E."/>
            <person name="Tice H."/>
            <person name="Bruce D."/>
            <person name="Goodwin L."/>
            <person name="Pitluck S."/>
            <person name="Sims D."/>
            <person name="Brettin T."/>
            <person name="Detter J.C."/>
            <person name="Han C."/>
            <person name="Kuske C.R."/>
            <person name="Schmutz J."/>
            <person name="Larimer F."/>
            <person name="Land M."/>
            <person name="Hauser L."/>
            <person name="Kyrpides N."/>
            <person name="Mikhailova N."/>
            <person name="Biddle J.F."/>
            <person name="Zhang Z."/>
            <person name="Fitz-Gibbon S.T."/>
            <person name="Lowe T.M."/>
            <person name="Saltikov C."/>
            <person name="House C.H."/>
            <person name="Richardson P."/>
        </authorList>
    </citation>
    <scope>NUCLEOTIDE SEQUENCE [LARGE SCALE GENOMIC DNA]</scope>
    <source>
        <strain evidence="3">V24Sta</strain>
    </source>
</reference>
<dbReference type="PANTHER" id="PTHR45919">
    <property type="entry name" value="GDP-MAN:MAN(3)GLCNAC(2)-PP-DOL ALPHA-1,2-MANNOSYLTRANSFERASE"/>
    <property type="match status" value="1"/>
</dbReference>
<keyword evidence="3" id="KW-0808">Transferase</keyword>
<name>B1YCE6_PYRNV</name>
<organism evidence="3 4">
    <name type="scientific">Pyrobaculum neutrophilum (strain DSM 2338 / JCM 9278 / NBRC 100436 / V24Sta)</name>
    <name type="common">Thermoproteus neutrophilus</name>
    <dbReference type="NCBI Taxonomy" id="444157"/>
    <lineage>
        <taxon>Archaea</taxon>
        <taxon>Thermoproteota</taxon>
        <taxon>Thermoprotei</taxon>
        <taxon>Thermoproteales</taxon>
        <taxon>Thermoproteaceae</taxon>
        <taxon>Pyrobaculum</taxon>
    </lineage>
</organism>
<dbReference type="eggNOG" id="arCOG01403">
    <property type="taxonomic scope" value="Archaea"/>
</dbReference>
<dbReference type="Gene3D" id="3.40.50.2000">
    <property type="entry name" value="Glycogen Phosphorylase B"/>
    <property type="match status" value="1"/>
</dbReference>
<feature type="domain" description="Glycosyl transferase family 1" evidence="1">
    <location>
        <begin position="232"/>
        <end position="396"/>
    </location>
</feature>
<dbReference type="EMBL" id="CP001014">
    <property type="protein sequence ID" value="ACB39459.1"/>
    <property type="molecule type" value="Genomic_DNA"/>
</dbReference>
<dbReference type="STRING" id="444157.Tneu_0516"/>
<dbReference type="AlphaFoldDB" id="B1YCE6"/>
<dbReference type="Proteomes" id="UP000001694">
    <property type="component" value="Chromosome"/>
</dbReference>
<dbReference type="GO" id="GO:0004377">
    <property type="term" value="F:GDP-Man:Man(3)GlcNAc(2)-PP-Dol alpha-1,2-mannosyltransferase activity"/>
    <property type="evidence" value="ECO:0007669"/>
    <property type="project" value="InterPro"/>
</dbReference>
<dbReference type="Pfam" id="PF13439">
    <property type="entry name" value="Glyco_transf_4"/>
    <property type="match status" value="1"/>
</dbReference>
<sequence>MRRGAPLLKDICQPVSYAMERYAVVAHHYWGTPGGGQLVCAAAAKALEEAGYRPALAGTFKFDPRRYVEWYGIDISRYPVETLPIAPRAFGLWSRLYVWLPAKKAAERYKPELLFIDEVAYKPLARGRRFRLVEYIHFPFEVVVDPRYRGTGLAYGEDPYIMERYGRFPMSLYWRAFVWGLKRYARENPFHYADAVLVNSRWTAQVAKMVYGQEPQVLNPPLPPNVEVVEKPRPFEEREPTVVMLGRFSQEKRYHWVVTEVAPRLLKEVPGAKIIIFGGAATPTLQAYRDRVRKMAEDAGLKTAETLDAHAHIYLIANAPRRVINDAMDKARAFLHATINEHWGIAVAEAMARGLTPAVHRSGGAWTDLVMEGRYGLGYTTAEEAVEALAKLLTQKASYAPQERARELVFQNFASALRRYI</sequence>
<dbReference type="SUPFAM" id="SSF53756">
    <property type="entry name" value="UDP-Glycosyltransferase/glycogen phosphorylase"/>
    <property type="match status" value="1"/>
</dbReference>
<dbReference type="HOGENOM" id="CLU_017896_3_0_2"/>
<evidence type="ECO:0000313" key="3">
    <source>
        <dbReference type="EMBL" id="ACB39459.1"/>
    </source>
</evidence>
<gene>
    <name evidence="3" type="ordered locus">Tneu_0516</name>
</gene>
<feature type="domain" description="Glycosyltransferase subfamily 4-like N-terminal" evidence="2">
    <location>
        <begin position="33"/>
        <end position="213"/>
    </location>
</feature>
<dbReference type="InterPro" id="IPR038013">
    <property type="entry name" value="ALG11"/>
</dbReference>
<protein>
    <submittedName>
        <fullName evidence="3">Glycosyl transferase group 1</fullName>
    </submittedName>
</protein>
<dbReference type="GO" id="GO:0016020">
    <property type="term" value="C:membrane"/>
    <property type="evidence" value="ECO:0007669"/>
    <property type="project" value="TreeGrafter"/>
</dbReference>
<evidence type="ECO:0000313" key="4">
    <source>
        <dbReference type="Proteomes" id="UP000001694"/>
    </source>
</evidence>
<dbReference type="InterPro" id="IPR028098">
    <property type="entry name" value="Glyco_trans_4-like_N"/>
</dbReference>
<accession>B1YCE6</accession>
<evidence type="ECO:0000259" key="2">
    <source>
        <dbReference type="Pfam" id="PF13439"/>
    </source>
</evidence>
<dbReference type="PANTHER" id="PTHR45919:SF1">
    <property type="entry name" value="GDP-MAN:MAN(3)GLCNAC(2)-PP-DOL ALPHA-1,2-MANNOSYLTRANSFERASE"/>
    <property type="match status" value="1"/>
</dbReference>
<dbReference type="InterPro" id="IPR001296">
    <property type="entry name" value="Glyco_trans_1"/>
</dbReference>
<evidence type="ECO:0000259" key="1">
    <source>
        <dbReference type="Pfam" id="PF00534"/>
    </source>
</evidence>
<dbReference type="Pfam" id="PF00534">
    <property type="entry name" value="Glycos_transf_1"/>
    <property type="match status" value="1"/>
</dbReference>
<dbReference type="CAZy" id="GT4">
    <property type="family name" value="Glycosyltransferase Family 4"/>
</dbReference>
<proteinExistence type="predicted"/>